<gene>
    <name evidence="6" type="ORF">IWQ62_004193</name>
</gene>
<evidence type="ECO:0000256" key="4">
    <source>
        <dbReference type="SAM" id="MobiDB-lite"/>
    </source>
</evidence>
<dbReference type="PROSITE" id="PS50941">
    <property type="entry name" value="CHIT_BIND_I_2"/>
    <property type="match status" value="1"/>
</dbReference>
<dbReference type="PANTHER" id="PTHR47849">
    <property type="entry name" value="CHITIN-BINDING LECTIN 1"/>
    <property type="match status" value="1"/>
</dbReference>
<dbReference type="OrthoDB" id="5598155at2759"/>
<feature type="disulfide bond" evidence="3">
    <location>
        <begin position="46"/>
        <end position="50"/>
    </location>
</feature>
<feature type="disulfide bond" evidence="3">
    <location>
        <begin position="28"/>
        <end position="42"/>
    </location>
</feature>
<dbReference type="Proteomes" id="UP001150925">
    <property type="component" value="Unassembled WGS sequence"/>
</dbReference>
<keyword evidence="2 3" id="KW-1015">Disulfide bond</keyword>
<keyword evidence="1 3" id="KW-0147">Chitin-binding</keyword>
<proteinExistence type="predicted"/>
<evidence type="ECO:0000256" key="1">
    <source>
        <dbReference type="ARBA" id="ARBA00022669"/>
    </source>
</evidence>
<evidence type="ECO:0000256" key="3">
    <source>
        <dbReference type="PROSITE-ProRule" id="PRU00261"/>
    </source>
</evidence>
<feature type="domain" description="Chitin-binding type-1" evidence="5">
    <location>
        <begin position="14"/>
        <end position="52"/>
    </location>
</feature>
<dbReference type="InterPro" id="IPR001002">
    <property type="entry name" value="Chitin-bd_1"/>
</dbReference>
<dbReference type="SMART" id="SM00270">
    <property type="entry name" value="ChtBD1"/>
    <property type="match status" value="2"/>
</dbReference>
<dbReference type="PANTHER" id="PTHR47849:SF8">
    <property type="entry name" value="LECTIN"/>
    <property type="match status" value="1"/>
</dbReference>
<dbReference type="AlphaFoldDB" id="A0A9W8ASX0"/>
<feature type="disulfide bond" evidence="3">
    <location>
        <begin position="23"/>
        <end position="35"/>
    </location>
</feature>
<evidence type="ECO:0000313" key="6">
    <source>
        <dbReference type="EMBL" id="KAJ1960542.1"/>
    </source>
</evidence>
<evidence type="ECO:0000259" key="5">
    <source>
        <dbReference type="PROSITE" id="PS50941"/>
    </source>
</evidence>
<evidence type="ECO:0000256" key="2">
    <source>
        <dbReference type="ARBA" id="ARBA00023157"/>
    </source>
</evidence>
<sequence>MAGLAVAQNTTLEATQCSKDVPCPEGSCCSWWGFCGTSETHCGVSCAYQCTDGHSADLKPGQEFSIDGSCNENRICPPGTCCSLWGWCGSTGLHCEGNNSTESPSPLPAVDDAQTLPANDTAADGELDAGDLQEGLDQDPAVEQPTSIPAITVPLTEAAPSPTVVNEEQAAAVVDDAAAGAANPTNPADPAAIAPVGADQGNGLTIPPATI</sequence>
<dbReference type="Pfam" id="PF00187">
    <property type="entry name" value="Chitin_bind_1"/>
    <property type="match status" value="1"/>
</dbReference>
<feature type="region of interest" description="Disordered" evidence="4">
    <location>
        <begin position="99"/>
        <end position="133"/>
    </location>
</feature>
<dbReference type="InterPro" id="IPR036861">
    <property type="entry name" value="Endochitinase-like_sf"/>
</dbReference>
<keyword evidence="7" id="KW-1185">Reference proteome</keyword>
<dbReference type="CDD" id="cd00035">
    <property type="entry name" value="ChtBD1"/>
    <property type="match status" value="2"/>
</dbReference>
<comment type="caution">
    <text evidence="3">Lacks conserved residue(s) required for the propagation of feature annotation.</text>
</comment>
<comment type="caution">
    <text evidence="6">The sequence shown here is derived from an EMBL/GenBank/DDBJ whole genome shotgun (WGS) entry which is preliminary data.</text>
</comment>
<protein>
    <recommendedName>
        <fullName evidence="5">Chitin-binding type-1 domain-containing protein</fullName>
    </recommendedName>
</protein>
<feature type="region of interest" description="Disordered" evidence="4">
    <location>
        <begin position="180"/>
        <end position="211"/>
    </location>
</feature>
<feature type="compositionally biased region" description="Low complexity" evidence="4">
    <location>
        <begin position="180"/>
        <end position="195"/>
    </location>
</feature>
<dbReference type="GO" id="GO:0008061">
    <property type="term" value="F:chitin binding"/>
    <property type="evidence" value="ECO:0007669"/>
    <property type="project" value="UniProtKB-UniRule"/>
</dbReference>
<dbReference type="EMBL" id="JANBPY010001318">
    <property type="protein sequence ID" value="KAJ1960542.1"/>
    <property type="molecule type" value="Genomic_DNA"/>
</dbReference>
<accession>A0A9W8ASX0</accession>
<evidence type="ECO:0000313" key="7">
    <source>
        <dbReference type="Proteomes" id="UP001150925"/>
    </source>
</evidence>
<organism evidence="6 7">
    <name type="scientific">Dispira parvispora</name>
    <dbReference type="NCBI Taxonomy" id="1520584"/>
    <lineage>
        <taxon>Eukaryota</taxon>
        <taxon>Fungi</taxon>
        <taxon>Fungi incertae sedis</taxon>
        <taxon>Zoopagomycota</taxon>
        <taxon>Kickxellomycotina</taxon>
        <taxon>Dimargaritomycetes</taxon>
        <taxon>Dimargaritales</taxon>
        <taxon>Dimargaritaceae</taxon>
        <taxon>Dispira</taxon>
    </lineage>
</organism>
<reference evidence="6" key="1">
    <citation type="submission" date="2022-07" db="EMBL/GenBank/DDBJ databases">
        <title>Phylogenomic reconstructions and comparative analyses of Kickxellomycotina fungi.</title>
        <authorList>
            <person name="Reynolds N.K."/>
            <person name="Stajich J.E."/>
            <person name="Barry K."/>
            <person name="Grigoriev I.V."/>
            <person name="Crous P."/>
            <person name="Smith M.E."/>
        </authorList>
    </citation>
    <scope>NUCLEOTIDE SEQUENCE</scope>
    <source>
        <strain evidence="6">RSA 1196</strain>
    </source>
</reference>
<feature type="compositionally biased region" description="Acidic residues" evidence="4">
    <location>
        <begin position="123"/>
        <end position="133"/>
    </location>
</feature>
<name>A0A9W8ASX0_9FUNG</name>
<dbReference type="SUPFAM" id="SSF57016">
    <property type="entry name" value="Plant lectins/antimicrobial peptides"/>
    <property type="match status" value="2"/>
</dbReference>
<dbReference type="Gene3D" id="3.30.60.10">
    <property type="entry name" value="Endochitinase-like"/>
    <property type="match status" value="2"/>
</dbReference>